<dbReference type="Proteomes" id="UP000197007">
    <property type="component" value="Chromosome"/>
</dbReference>
<accession>A0A1Z4BKI2</accession>
<name>A0A1Z4BKI2_9FLAO</name>
<dbReference type="AlphaFoldDB" id="A0A1Z4BKI2"/>
<evidence type="ECO:0000313" key="1">
    <source>
        <dbReference type="EMBL" id="ASF41786.1"/>
    </source>
</evidence>
<dbReference type="KEGG" id="capn:CBG49_01065"/>
<gene>
    <name evidence="1" type="ORF">CBG49_01065</name>
</gene>
<keyword evidence="2" id="KW-1185">Reference proteome</keyword>
<evidence type="ECO:0000313" key="2">
    <source>
        <dbReference type="Proteomes" id="UP000197007"/>
    </source>
</evidence>
<proteinExistence type="predicted"/>
<protein>
    <recommendedName>
        <fullName evidence="3">Addiction module component</fullName>
    </recommendedName>
</protein>
<evidence type="ECO:0008006" key="3">
    <source>
        <dbReference type="Google" id="ProtNLM"/>
    </source>
</evidence>
<sequence>MCLLVYPKNEMQTAELTSLFEKMGVEFEYEQPFLSDSFKKELDKRVIEIKENPSIGIPFEEVKKKIMQKYVI</sequence>
<reference evidence="2" key="1">
    <citation type="submission" date="2017-06" db="EMBL/GenBank/DDBJ databases">
        <title>Complete genome sequence of Capnocytophaga sp. KCOM 1579 (=ChDC OS43) isolated from a human refractory periapical abscess lesion.</title>
        <authorList>
            <person name="Kook J.-K."/>
            <person name="Park S.-N."/>
            <person name="Lim Y.K."/>
            <person name="Roh H."/>
        </authorList>
    </citation>
    <scope>NUCLEOTIDE SEQUENCE [LARGE SCALE GENOMIC DNA]</scope>
    <source>
        <strain evidence="2">ChDC OS43</strain>
    </source>
</reference>
<organism evidence="1 2">
    <name type="scientific">Capnocytophaga endodontalis</name>
    <dbReference type="NCBI Taxonomy" id="2708117"/>
    <lineage>
        <taxon>Bacteria</taxon>
        <taxon>Pseudomonadati</taxon>
        <taxon>Bacteroidota</taxon>
        <taxon>Flavobacteriia</taxon>
        <taxon>Flavobacteriales</taxon>
        <taxon>Flavobacteriaceae</taxon>
        <taxon>Capnocytophaga</taxon>
    </lineage>
</organism>
<dbReference type="EMBL" id="CP022022">
    <property type="protein sequence ID" value="ASF41786.1"/>
    <property type="molecule type" value="Genomic_DNA"/>
</dbReference>